<dbReference type="KEGG" id="slr:L21SP2_0308"/>
<organism evidence="9 10">
    <name type="scientific">Salinispira pacifica</name>
    <dbReference type="NCBI Taxonomy" id="1307761"/>
    <lineage>
        <taxon>Bacteria</taxon>
        <taxon>Pseudomonadati</taxon>
        <taxon>Spirochaetota</taxon>
        <taxon>Spirochaetia</taxon>
        <taxon>Spirochaetales</taxon>
        <taxon>Spirochaetaceae</taxon>
        <taxon>Salinispira</taxon>
    </lineage>
</organism>
<evidence type="ECO:0000256" key="5">
    <source>
        <dbReference type="ARBA" id="ARBA00022694"/>
    </source>
</evidence>
<dbReference type="GO" id="GO:0002938">
    <property type="term" value="P:tRNA guanine ribose methylation"/>
    <property type="evidence" value="ECO:0007669"/>
    <property type="project" value="UniProtKB-UniRule"/>
</dbReference>
<dbReference type="GO" id="GO:0000049">
    <property type="term" value="F:tRNA binding"/>
    <property type="evidence" value="ECO:0007669"/>
    <property type="project" value="UniProtKB-UniRule"/>
</dbReference>
<proteinExistence type="inferred from homology"/>
<feature type="domain" description="tRNA/rRNA methyltransferase SpoU type" evidence="8">
    <location>
        <begin position="31"/>
        <end position="174"/>
    </location>
</feature>
<dbReference type="InterPro" id="IPR033671">
    <property type="entry name" value="TrmH"/>
</dbReference>
<keyword evidence="4 7" id="KW-0949">S-adenosyl-L-methionine</keyword>
<dbReference type="EMBL" id="CP006939">
    <property type="protein sequence ID" value="AHC13748.1"/>
    <property type="molecule type" value="Genomic_DNA"/>
</dbReference>
<dbReference type="PANTHER" id="PTHR43453:SF1">
    <property type="entry name" value="TRNA_RRNA METHYLTRANSFERASE SPOU TYPE DOMAIN-CONTAINING PROTEIN"/>
    <property type="match status" value="1"/>
</dbReference>
<dbReference type="InterPro" id="IPR001537">
    <property type="entry name" value="SpoU_MeTrfase"/>
</dbReference>
<evidence type="ECO:0000313" key="10">
    <source>
        <dbReference type="Proteomes" id="UP000018680"/>
    </source>
</evidence>
<comment type="function">
    <text evidence="7">Catalyzes the 2'-O methylation of guanosine at position 18 in tRNA.</text>
</comment>
<name>V5WD46_9SPIO</name>
<keyword evidence="10" id="KW-1185">Reference proteome</keyword>
<comment type="caution">
    <text evidence="7">Lacks conserved residue(s) required for the propagation of feature annotation.</text>
</comment>
<evidence type="ECO:0000256" key="3">
    <source>
        <dbReference type="ARBA" id="ARBA00022679"/>
    </source>
</evidence>
<evidence type="ECO:0000259" key="8">
    <source>
        <dbReference type="Pfam" id="PF00588"/>
    </source>
</evidence>
<accession>V5WD46</accession>
<comment type="catalytic activity">
    <reaction evidence="7">
        <text>guanosine(18) in tRNA + S-adenosyl-L-methionine = 2'-O-methylguanosine(18) in tRNA + S-adenosyl-L-homocysteine + H(+)</text>
        <dbReference type="Rhea" id="RHEA:20077"/>
        <dbReference type="Rhea" id="RHEA-COMP:10190"/>
        <dbReference type="Rhea" id="RHEA-COMP:10192"/>
        <dbReference type="ChEBI" id="CHEBI:15378"/>
        <dbReference type="ChEBI" id="CHEBI:57856"/>
        <dbReference type="ChEBI" id="CHEBI:59789"/>
        <dbReference type="ChEBI" id="CHEBI:74269"/>
        <dbReference type="ChEBI" id="CHEBI:74445"/>
        <dbReference type="EC" id="2.1.1.34"/>
    </reaction>
</comment>
<dbReference type="Gene3D" id="3.40.1280.10">
    <property type="match status" value="1"/>
</dbReference>
<dbReference type="Proteomes" id="UP000018680">
    <property type="component" value="Chromosome"/>
</dbReference>
<dbReference type="InterPro" id="IPR029028">
    <property type="entry name" value="Alpha/beta_knot_MTases"/>
</dbReference>
<dbReference type="CDD" id="cd18092">
    <property type="entry name" value="SpoU-like_TrmH"/>
    <property type="match status" value="1"/>
</dbReference>
<dbReference type="SUPFAM" id="SSF75217">
    <property type="entry name" value="alpha/beta knot"/>
    <property type="match status" value="1"/>
</dbReference>
<dbReference type="eggNOG" id="COG0566">
    <property type="taxonomic scope" value="Bacteria"/>
</dbReference>
<sequence>MKALNDYLKGFVTPGRAEKIDQVLSLRQRHVTVMLEDIYQPHNASAVLRSCDAFGIQHVHIVENRNSYRINPDVELGTAQWLTLHHYREKENNTPDAIRQLKESGYRIIATAPHSRDCLLEDLSIEKGPMALMFGTELNGLSDTALDLADEFVRIPMHGFVESFNISVSAAICLSSLDRRLRDSRIPIQPDAHELQEIRHQWYRNSLKRPDQLIRAYGQEKTHG</sequence>
<dbReference type="HOGENOM" id="CLU_021322_4_1_12"/>
<evidence type="ECO:0000313" key="9">
    <source>
        <dbReference type="EMBL" id="AHC13748.1"/>
    </source>
</evidence>
<keyword evidence="6 7" id="KW-0694">RNA-binding</keyword>
<protein>
    <recommendedName>
        <fullName evidence="7">tRNA (guanosine(18)-2'-O)-methyltransferase</fullName>
        <ecNumber evidence="7">2.1.1.34</ecNumber>
    </recommendedName>
    <alternativeName>
        <fullName evidence="7">tRNA [Gm18] methyltransferase</fullName>
    </alternativeName>
</protein>
<dbReference type="PANTHER" id="PTHR43453">
    <property type="entry name" value="RRNA METHYLASE-LIKE"/>
    <property type="match status" value="1"/>
</dbReference>
<feature type="binding site" evidence="7">
    <location>
        <position position="111"/>
    </location>
    <ligand>
        <name>S-adenosyl-L-methionine</name>
        <dbReference type="ChEBI" id="CHEBI:59789"/>
    </ligand>
</feature>
<dbReference type="InterPro" id="IPR029026">
    <property type="entry name" value="tRNA_m1G_MTases_N"/>
</dbReference>
<dbReference type="HAMAP" id="MF_02060">
    <property type="entry name" value="tRNA_methyltr_TrmH"/>
    <property type="match status" value="1"/>
</dbReference>
<feature type="binding site" evidence="7">
    <location>
        <position position="155"/>
    </location>
    <ligand>
        <name>S-adenosyl-L-methionine</name>
        <dbReference type="ChEBI" id="CHEBI:59789"/>
    </ligand>
</feature>
<dbReference type="AlphaFoldDB" id="V5WD46"/>
<dbReference type="Pfam" id="PF00588">
    <property type="entry name" value="SpoU_methylase"/>
    <property type="match status" value="1"/>
</dbReference>
<evidence type="ECO:0000256" key="4">
    <source>
        <dbReference type="ARBA" id="ARBA00022691"/>
    </source>
</evidence>
<reference evidence="9 10" key="1">
    <citation type="journal article" date="2015" name="Stand. Genomic Sci.">
        <title>Complete genome sequence and description of Salinispira pacifica gen. nov., sp. nov., a novel spirochaete isolated form a hypersaline microbial mat.</title>
        <authorList>
            <person name="Ben Hania W."/>
            <person name="Joseph M."/>
            <person name="Schumann P."/>
            <person name="Bunk B."/>
            <person name="Fiebig A."/>
            <person name="Sproer C."/>
            <person name="Klenk H.P."/>
            <person name="Fardeau M.L."/>
            <person name="Spring S."/>
        </authorList>
    </citation>
    <scope>NUCLEOTIDE SEQUENCE [LARGE SCALE GENOMIC DNA]</scope>
    <source>
        <strain evidence="9 10">L21-RPul-D2</strain>
    </source>
</reference>
<keyword evidence="2 7" id="KW-0489">Methyltransferase</keyword>
<comment type="similarity">
    <text evidence="7">Belongs to the class IV-like SAM-binding methyltransferase superfamily. RNA methyltransferase TrmH family.</text>
</comment>
<dbReference type="GO" id="GO:0141100">
    <property type="term" value="F:tRNA (guanine(18)-2'-O)-methyltransferase activity"/>
    <property type="evidence" value="ECO:0007669"/>
    <property type="project" value="UniProtKB-UniRule"/>
</dbReference>
<evidence type="ECO:0000256" key="7">
    <source>
        <dbReference type="HAMAP-Rule" id="MF_02060"/>
    </source>
</evidence>
<dbReference type="EC" id="2.1.1.34" evidence="7"/>
<keyword evidence="1 7" id="KW-0820">tRNA-binding</keyword>
<dbReference type="STRING" id="1307761.L21SP2_0308"/>
<evidence type="ECO:0000256" key="6">
    <source>
        <dbReference type="ARBA" id="ARBA00022884"/>
    </source>
</evidence>
<gene>
    <name evidence="7" type="primary">trmH</name>
    <name evidence="9" type="ORF">L21SP2_0308</name>
</gene>
<keyword evidence="5 7" id="KW-0819">tRNA processing</keyword>
<evidence type="ECO:0000256" key="1">
    <source>
        <dbReference type="ARBA" id="ARBA00022555"/>
    </source>
</evidence>
<keyword evidence="3 7" id="KW-0808">Transferase</keyword>
<dbReference type="PATRIC" id="fig|1307761.3.peg.309"/>
<evidence type="ECO:0000256" key="2">
    <source>
        <dbReference type="ARBA" id="ARBA00022603"/>
    </source>
</evidence>